<dbReference type="PANTHER" id="PTHR43162:SF1">
    <property type="entry name" value="PRESTALK A DIFFERENTIATION PROTEIN A"/>
    <property type="match status" value="1"/>
</dbReference>
<evidence type="ECO:0000313" key="3">
    <source>
        <dbReference type="Proteomes" id="UP000323454"/>
    </source>
</evidence>
<dbReference type="Gene3D" id="3.40.50.720">
    <property type="entry name" value="NAD(P)-binding Rossmann-like Domain"/>
    <property type="match status" value="1"/>
</dbReference>
<dbReference type="AlphaFoldDB" id="A0A5B2X4H2"/>
<keyword evidence="3" id="KW-1185">Reference proteome</keyword>
<protein>
    <submittedName>
        <fullName evidence="2">NAD(P)H-binding protein</fullName>
    </submittedName>
</protein>
<dbReference type="Gene3D" id="3.90.25.10">
    <property type="entry name" value="UDP-galactose 4-epimerase, domain 1"/>
    <property type="match status" value="1"/>
</dbReference>
<reference evidence="2 3" key="2">
    <citation type="submission" date="2019-09" db="EMBL/GenBank/DDBJ databases">
        <authorList>
            <person name="Jin C."/>
        </authorList>
    </citation>
    <scope>NUCLEOTIDE SEQUENCE [LARGE SCALE GENOMIC DNA]</scope>
    <source>
        <strain evidence="2 3">AN110305</strain>
    </source>
</reference>
<dbReference type="InterPro" id="IPR051604">
    <property type="entry name" value="Ergot_Alk_Oxidoreductase"/>
</dbReference>
<dbReference type="PANTHER" id="PTHR43162">
    <property type="match status" value="1"/>
</dbReference>
<name>A0A5B2X4H2_9PSEU</name>
<dbReference type="InterPro" id="IPR036291">
    <property type="entry name" value="NAD(P)-bd_dom_sf"/>
</dbReference>
<dbReference type="Pfam" id="PF13460">
    <property type="entry name" value="NAD_binding_10"/>
    <property type="match status" value="1"/>
</dbReference>
<reference evidence="2 3" key="1">
    <citation type="submission" date="2019-09" db="EMBL/GenBank/DDBJ databases">
        <title>Goodfellowia gen. nov., a new genus of the Pseudonocardineae related to Actinoalloteichus, containing Goodfellowia coeruleoviolacea gen. nov., comb. nov. gen. nov., comb. nov.</title>
        <authorList>
            <person name="Labeda D."/>
        </authorList>
    </citation>
    <scope>NUCLEOTIDE SEQUENCE [LARGE SCALE GENOMIC DNA]</scope>
    <source>
        <strain evidence="2 3">AN110305</strain>
    </source>
</reference>
<dbReference type="EMBL" id="VUOB01000042">
    <property type="protein sequence ID" value="KAA2258093.1"/>
    <property type="molecule type" value="Genomic_DNA"/>
</dbReference>
<sequence>MAPQNVILVTGATGKVGREVVSGLLDTGATVRALVRDPASAGLPAGVEVVRGDLSAPDTVAAALDGVGAVFLLWPFLTAEHAPPVIDAIARQAGRIVYLSSIGVRDDLEEQTDAINTFHAGVERLIEKSTLAWTFVRPGGFASNVLGWAAGIRAEGVVRAPFGDMARPLIHERDIAAVAVRALTEDGHGSAKYQLTGPALVTQTEQVAAIGAAIDRPVRFEEQSREDARAGMVQAWGDATVVDQVLDAWASLSANPEPITDTVERVLGRPALTFADWAVDHAEDFR</sequence>
<proteinExistence type="predicted"/>
<comment type="caution">
    <text evidence="2">The sequence shown here is derived from an EMBL/GenBank/DDBJ whole genome shotgun (WGS) entry which is preliminary data.</text>
</comment>
<dbReference type="OrthoDB" id="3207931at2"/>
<feature type="domain" description="NAD(P)-binding" evidence="1">
    <location>
        <begin position="11"/>
        <end position="185"/>
    </location>
</feature>
<dbReference type="InterPro" id="IPR016040">
    <property type="entry name" value="NAD(P)-bd_dom"/>
</dbReference>
<gene>
    <name evidence="2" type="ORF">F0L68_24265</name>
</gene>
<evidence type="ECO:0000313" key="2">
    <source>
        <dbReference type="EMBL" id="KAA2258093.1"/>
    </source>
</evidence>
<dbReference type="RefSeq" id="WP_149852079.1">
    <property type="nucleotide sequence ID" value="NZ_VUOB01000042.1"/>
</dbReference>
<dbReference type="SUPFAM" id="SSF51735">
    <property type="entry name" value="NAD(P)-binding Rossmann-fold domains"/>
    <property type="match status" value="1"/>
</dbReference>
<dbReference type="Proteomes" id="UP000323454">
    <property type="component" value="Unassembled WGS sequence"/>
</dbReference>
<accession>A0A5B2X4H2</accession>
<evidence type="ECO:0000259" key="1">
    <source>
        <dbReference type="Pfam" id="PF13460"/>
    </source>
</evidence>
<organism evidence="2 3">
    <name type="scientific">Solihabitans fulvus</name>
    <dbReference type="NCBI Taxonomy" id="1892852"/>
    <lineage>
        <taxon>Bacteria</taxon>
        <taxon>Bacillati</taxon>
        <taxon>Actinomycetota</taxon>
        <taxon>Actinomycetes</taxon>
        <taxon>Pseudonocardiales</taxon>
        <taxon>Pseudonocardiaceae</taxon>
        <taxon>Solihabitans</taxon>
    </lineage>
</organism>